<dbReference type="AlphaFoldDB" id="M2U5R5"/>
<feature type="region of interest" description="Disordered" evidence="1">
    <location>
        <begin position="15"/>
        <end position="35"/>
    </location>
</feature>
<dbReference type="EMBL" id="AMRV01000003">
    <property type="protein sequence ID" value="EMD83347.1"/>
    <property type="molecule type" value="Genomic_DNA"/>
</dbReference>
<keyword evidence="3" id="KW-1185">Reference proteome</keyword>
<accession>M2U5R5</accession>
<evidence type="ECO:0000313" key="2">
    <source>
        <dbReference type="EMBL" id="EMD83347.1"/>
    </source>
</evidence>
<organism evidence="2 3">
    <name type="scientific">Pacificimonas flava</name>
    <dbReference type="NCBI Taxonomy" id="1234595"/>
    <lineage>
        <taxon>Bacteria</taxon>
        <taxon>Pseudomonadati</taxon>
        <taxon>Pseudomonadota</taxon>
        <taxon>Alphaproteobacteria</taxon>
        <taxon>Sphingomonadales</taxon>
        <taxon>Sphingosinicellaceae</taxon>
        <taxon>Pacificimonas</taxon>
    </lineage>
</organism>
<comment type="caution">
    <text evidence="2">The sequence shown here is derived from an EMBL/GenBank/DDBJ whole genome shotgun (WGS) entry which is preliminary data.</text>
</comment>
<gene>
    <name evidence="2" type="ORF">C725_1248</name>
</gene>
<name>M2U5R5_9SPHN</name>
<reference evidence="2 3" key="1">
    <citation type="journal article" date="2013" name="Genome Announc.">
        <title>Draft Genome Sequence of Strain JLT2015T, Belonging to the Family Sphingomonadaceae of the Alphaproteobacteria.</title>
        <authorList>
            <person name="Tang K."/>
            <person name="Liu K."/>
            <person name="Li S."/>
            <person name="Jiao N."/>
        </authorList>
    </citation>
    <scope>NUCLEOTIDE SEQUENCE [LARGE SCALE GENOMIC DNA]</scope>
    <source>
        <strain evidence="2 3">JLT2015</strain>
    </source>
</reference>
<feature type="compositionally biased region" description="Basic and acidic residues" evidence="1">
    <location>
        <begin position="21"/>
        <end position="34"/>
    </location>
</feature>
<evidence type="ECO:0000256" key="1">
    <source>
        <dbReference type="SAM" id="MobiDB-lite"/>
    </source>
</evidence>
<dbReference type="PROSITE" id="PS51257">
    <property type="entry name" value="PROKAR_LIPOPROTEIN"/>
    <property type="match status" value="1"/>
</dbReference>
<sequence length="76" mass="8093">MRLLGAAGASLATGSLAACERQTESPRRPEDRKALSVPPLYSGARENGVRVYDLTLQRGGASFFEGVTTPTIDINQ</sequence>
<proteinExistence type="predicted"/>
<evidence type="ECO:0000313" key="3">
    <source>
        <dbReference type="Proteomes" id="UP000011717"/>
    </source>
</evidence>
<dbReference type="Proteomes" id="UP000011717">
    <property type="component" value="Unassembled WGS sequence"/>
</dbReference>
<protein>
    <submittedName>
        <fullName evidence="2">Uncharacterized protein</fullName>
    </submittedName>
</protein>